<evidence type="ECO:0000256" key="6">
    <source>
        <dbReference type="ARBA" id="ARBA00023136"/>
    </source>
</evidence>
<dbReference type="InterPro" id="IPR050366">
    <property type="entry name" value="BP-dependent_transpt_permease"/>
</dbReference>
<feature type="transmembrane region" description="Helical" evidence="7">
    <location>
        <begin position="49"/>
        <end position="69"/>
    </location>
</feature>
<comment type="caution">
    <text evidence="10">The sequence shown here is derived from an EMBL/GenBank/DDBJ whole genome shotgun (WGS) entry which is preliminary data.</text>
</comment>
<dbReference type="InterPro" id="IPR000515">
    <property type="entry name" value="MetI-like"/>
</dbReference>
<evidence type="ECO:0000256" key="3">
    <source>
        <dbReference type="ARBA" id="ARBA00022475"/>
    </source>
</evidence>
<dbReference type="SUPFAM" id="SSF161098">
    <property type="entry name" value="MetI-like"/>
    <property type="match status" value="1"/>
</dbReference>
<feature type="compositionally biased region" description="Polar residues" evidence="8">
    <location>
        <begin position="1"/>
        <end position="13"/>
    </location>
</feature>
<proteinExistence type="inferred from homology"/>
<evidence type="ECO:0000256" key="4">
    <source>
        <dbReference type="ARBA" id="ARBA00022692"/>
    </source>
</evidence>
<keyword evidence="11" id="KW-1185">Reference proteome</keyword>
<dbReference type="PANTHER" id="PTHR43386">
    <property type="entry name" value="OLIGOPEPTIDE TRANSPORT SYSTEM PERMEASE PROTEIN APPC"/>
    <property type="match status" value="1"/>
</dbReference>
<comment type="subcellular location">
    <subcellularLocation>
        <location evidence="1 7">Cell membrane</location>
        <topology evidence="1 7">Multi-pass membrane protein</topology>
    </subcellularLocation>
</comment>
<dbReference type="CDD" id="cd06261">
    <property type="entry name" value="TM_PBP2"/>
    <property type="match status" value="1"/>
</dbReference>
<feature type="transmembrane region" description="Helical" evidence="7">
    <location>
        <begin position="279"/>
        <end position="299"/>
    </location>
</feature>
<feature type="domain" description="ABC transmembrane type-1" evidence="9">
    <location>
        <begin position="113"/>
        <end position="302"/>
    </location>
</feature>
<feature type="region of interest" description="Disordered" evidence="8">
    <location>
        <begin position="1"/>
        <end position="37"/>
    </location>
</feature>
<comment type="similarity">
    <text evidence="7">Belongs to the binding-protein-dependent transport system permease family.</text>
</comment>
<organism evidence="10 11">
    <name type="scientific">Brevibacterium sediminis</name>
    <dbReference type="NCBI Taxonomy" id="1857024"/>
    <lineage>
        <taxon>Bacteria</taxon>
        <taxon>Bacillati</taxon>
        <taxon>Actinomycetota</taxon>
        <taxon>Actinomycetes</taxon>
        <taxon>Micrococcales</taxon>
        <taxon>Brevibacteriaceae</taxon>
        <taxon>Brevibacterium</taxon>
    </lineage>
</organism>
<gene>
    <name evidence="10" type="ORF">GCM10010974_27230</name>
</gene>
<dbReference type="PANTHER" id="PTHR43386:SF1">
    <property type="entry name" value="D,D-DIPEPTIDE TRANSPORT SYSTEM PERMEASE PROTEIN DDPC-RELATED"/>
    <property type="match status" value="1"/>
</dbReference>
<evidence type="ECO:0000313" key="10">
    <source>
        <dbReference type="EMBL" id="GGC43407.1"/>
    </source>
</evidence>
<evidence type="ECO:0000256" key="5">
    <source>
        <dbReference type="ARBA" id="ARBA00022989"/>
    </source>
</evidence>
<keyword evidence="2 7" id="KW-0813">Transport</keyword>
<evidence type="ECO:0000256" key="1">
    <source>
        <dbReference type="ARBA" id="ARBA00004651"/>
    </source>
</evidence>
<keyword evidence="5 7" id="KW-1133">Transmembrane helix</keyword>
<sequence length="312" mass="32308">MSLVTELQKNDQIAPTGPGADRPHEDRVPGGGTPGRLRRLTSAVGSTRIGIVEVIAIIVLGLAALAAVWPTLLTSVDPLTGNPTDRLLAPSAEHVFGTDQLGRDVFARTIHGSAQTLSASLAAVLIGVGAGVLIGLLAGFFTGVLDAIFMRTVDVLQAVPGLLLSMAVITALGFGTLNVAVAVGVAAVPSFARLTRAEVIRWRSTEFVRAARADGLSAASVLARHILPQVRGPIGALLALEFGSAVLAVSALSFLGFGAPPPQPEWGLLVSEGRDFLAAAWWMTTFPGLVVAAVVLAANRLSHAVNSEKEFR</sequence>
<evidence type="ECO:0000259" key="9">
    <source>
        <dbReference type="PROSITE" id="PS50928"/>
    </source>
</evidence>
<feature type="transmembrane region" description="Helical" evidence="7">
    <location>
        <begin position="161"/>
        <end position="187"/>
    </location>
</feature>
<name>A0ABQ1MMI6_9MICO</name>
<dbReference type="InterPro" id="IPR035906">
    <property type="entry name" value="MetI-like_sf"/>
</dbReference>
<evidence type="ECO:0000256" key="8">
    <source>
        <dbReference type="SAM" id="MobiDB-lite"/>
    </source>
</evidence>
<reference evidence="11" key="1">
    <citation type="journal article" date="2019" name="Int. J. Syst. Evol. Microbiol.">
        <title>The Global Catalogue of Microorganisms (GCM) 10K type strain sequencing project: providing services to taxonomists for standard genome sequencing and annotation.</title>
        <authorList>
            <consortium name="The Broad Institute Genomics Platform"/>
            <consortium name="The Broad Institute Genome Sequencing Center for Infectious Disease"/>
            <person name="Wu L."/>
            <person name="Ma J."/>
        </authorList>
    </citation>
    <scope>NUCLEOTIDE SEQUENCE [LARGE SCALE GENOMIC DNA]</scope>
    <source>
        <strain evidence="11">CGMCC 1.15472</strain>
    </source>
</reference>
<dbReference type="Gene3D" id="1.10.3720.10">
    <property type="entry name" value="MetI-like"/>
    <property type="match status" value="1"/>
</dbReference>
<feature type="transmembrane region" description="Helical" evidence="7">
    <location>
        <begin position="234"/>
        <end position="259"/>
    </location>
</feature>
<keyword evidence="4 7" id="KW-0812">Transmembrane</keyword>
<dbReference type="Pfam" id="PF00528">
    <property type="entry name" value="BPD_transp_1"/>
    <property type="match status" value="1"/>
</dbReference>
<protein>
    <submittedName>
        <fullName evidence="10">ABC transporter permease</fullName>
    </submittedName>
</protein>
<dbReference type="RefSeq" id="WP_181272431.1">
    <property type="nucleotide sequence ID" value="NZ_BMJG01000011.1"/>
</dbReference>
<evidence type="ECO:0000256" key="2">
    <source>
        <dbReference type="ARBA" id="ARBA00022448"/>
    </source>
</evidence>
<dbReference type="PROSITE" id="PS50928">
    <property type="entry name" value="ABC_TM1"/>
    <property type="match status" value="1"/>
</dbReference>
<evidence type="ECO:0000313" key="11">
    <source>
        <dbReference type="Proteomes" id="UP000632322"/>
    </source>
</evidence>
<accession>A0ABQ1MMI6</accession>
<keyword evidence="3" id="KW-1003">Cell membrane</keyword>
<keyword evidence="6 7" id="KW-0472">Membrane</keyword>
<evidence type="ECO:0000256" key="7">
    <source>
        <dbReference type="RuleBase" id="RU363032"/>
    </source>
</evidence>
<feature type="transmembrane region" description="Helical" evidence="7">
    <location>
        <begin position="121"/>
        <end position="149"/>
    </location>
</feature>
<dbReference type="Proteomes" id="UP000632322">
    <property type="component" value="Unassembled WGS sequence"/>
</dbReference>
<dbReference type="EMBL" id="BMJG01000011">
    <property type="protein sequence ID" value="GGC43407.1"/>
    <property type="molecule type" value="Genomic_DNA"/>
</dbReference>